<dbReference type="InterPro" id="IPR000754">
    <property type="entry name" value="Ribosomal_uS9"/>
</dbReference>
<keyword evidence="3 5" id="KW-0687">Ribonucleoprotein</keyword>
<dbReference type="EMBL" id="CP036291">
    <property type="protein sequence ID" value="QDU91563.1"/>
    <property type="molecule type" value="Genomic_DNA"/>
</dbReference>
<dbReference type="InterPro" id="IPR014721">
    <property type="entry name" value="Ribsml_uS5_D2-typ_fold_subgr"/>
</dbReference>
<dbReference type="Proteomes" id="UP000317429">
    <property type="component" value="Chromosome"/>
</dbReference>
<evidence type="ECO:0000256" key="5">
    <source>
        <dbReference type="HAMAP-Rule" id="MF_00532"/>
    </source>
</evidence>
<evidence type="ECO:0000256" key="7">
    <source>
        <dbReference type="SAM" id="MobiDB-lite"/>
    </source>
</evidence>
<evidence type="ECO:0000256" key="1">
    <source>
        <dbReference type="ARBA" id="ARBA00005251"/>
    </source>
</evidence>
<proteinExistence type="inferred from homology"/>
<dbReference type="AlphaFoldDB" id="A0A518DJB5"/>
<accession>A0A518DJB5</accession>
<evidence type="ECO:0000256" key="4">
    <source>
        <dbReference type="ARBA" id="ARBA00035259"/>
    </source>
</evidence>
<dbReference type="InterPro" id="IPR020568">
    <property type="entry name" value="Ribosomal_Su5_D2-typ_SF"/>
</dbReference>
<dbReference type="GO" id="GO:0006412">
    <property type="term" value="P:translation"/>
    <property type="evidence" value="ECO:0007669"/>
    <property type="project" value="UniProtKB-UniRule"/>
</dbReference>
<dbReference type="PANTHER" id="PTHR21569:SF1">
    <property type="entry name" value="SMALL RIBOSOMAL SUBUNIT PROTEIN US9M"/>
    <property type="match status" value="1"/>
</dbReference>
<dbReference type="InterPro" id="IPR023035">
    <property type="entry name" value="Ribosomal_uS9_bac/plastid"/>
</dbReference>
<evidence type="ECO:0000256" key="2">
    <source>
        <dbReference type="ARBA" id="ARBA00022980"/>
    </source>
</evidence>
<dbReference type="KEGG" id="pnd:Pla175_49920"/>
<gene>
    <name evidence="5 8" type="primary">rpsI</name>
    <name evidence="8" type="ORF">Pla175_49920</name>
</gene>
<dbReference type="RefSeq" id="WP_145291734.1">
    <property type="nucleotide sequence ID" value="NZ_CP036291.1"/>
</dbReference>
<keyword evidence="2 5" id="KW-0689">Ribosomal protein</keyword>
<dbReference type="GO" id="GO:0022627">
    <property type="term" value="C:cytosolic small ribosomal subunit"/>
    <property type="evidence" value="ECO:0007669"/>
    <property type="project" value="TreeGrafter"/>
</dbReference>
<evidence type="ECO:0000313" key="8">
    <source>
        <dbReference type="EMBL" id="QDU91563.1"/>
    </source>
</evidence>
<dbReference type="SUPFAM" id="SSF54211">
    <property type="entry name" value="Ribosomal protein S5 domain 2-like"/>
    <property type="match status" value="1"/>
</dbReference>
<dbReference type="GO" id="GO:0003723">
    <property type="term" value="F:RNA binding"/>
    <property type="evidence" value="ECO:0007669"/>
    <property type="project" value="TreeGrafter"/>
</dbReference>
<dbReference type="PROSITE" id="PS00360">
    <property type="entry name" value="RIBOSOMAL_S9"/>
    <property type="match status" value="1"/>
</dbReference>
<name>A0A518DJB5_9BACT</name>
<dbReference type="Pfam" id="PF00380">
    <property type="entry name" value="Ribosomal_S9"/>
    <property type="match status" value="1"/>
</dbReference>
<evidence type="ECO:0000256" key="6">
    <source>
        <dbReference type="RuleBase" id="RU003815"/>
    </source>
</evidence>
<comment type="similarity">
    <text evidence="1 5 6">Belongs to the universal ribosomal protein uS9 family.</text>
</comment>
<dbReference type="OrthoDB" id="9803965at2"/>
<feature type="region of interest" description="Disordered" evidence="7">
    <location>
        <begin position="110"/>
        <end position="134"/>
    </location>
</feature>
<dbReference type="Gene3D" id="3.30.230.10">
    <property type="match status" value="1"/>
</dbReference>
<evidence type="ECO:0000256" key="3">
    <source>
        <dbReference type="ARBA" id="ARBA00023274"/>
    </source>
</evidence>
<dbReference type="FunFam" id="3.30.230.10:FF:000001">
    <property type="entry name" value="30S ribosomal protein S9"/>
    <property type="match status" value="1"/>
</dbReference>
<feature type="compositionally biased region" description="Basic residues" evidence="7">
    <location>
        <begin position="115"/>
        <end position="134"/>
    </location>
</feature>
<reference evidence="8 9" key="1">
    <citation type="submission" date="2019-02" db="EMBL/GenBank/DDBJ databases">
        <title>Deep-cultivation of Planctomycetes and their phenomic and genomic characterization uncovers novel biology.</title>
        <authorList>
            <person name="Wiegand S."/>
            <person name="Jogler M."/>
            <person name="Boedeker C."/>
            <person name="Pinto D."/>
            <person name="Vollmers J."/>
            <person name="Rivas-Marin E."/>
            <person name="Kohn T."/>
            <person name="Peeters S.H."/>
            <person name="Heuer A."/>
            <person name="Rast P."/>
            <person name="Oberbeckmann S."/>
            <person name="Bunk B."/>
            <person name="Jeske O."/>
            <person name="Meyerdierks A."/>
            <person name="Storesund J.E."/>
            <person name="Kallscheuer N."/>
            <person name="Luecker S."/>
            <person name="Lage O.M."/>
            <person name="Pohl T."/>
            <person name="Merkel B.J."/>
            <person name="Hornburger P."/>
            <person name="Mueller R.-W."/>
            <person name="Bruemmer F."/>
            <person name="Labrenz M."/>
            <person name="Spormann A.M."/>
            <person name="Op den Camp H."/>
            <person name="Overmann J."/>
            <person name="Amann R."/>
            <person name="Jetten M.S.M."/>
            <person name="Mascher T."/>
            <person name="Medema M.H."/>
            <person name="Devos D.P."/>
            <person name="Kaster A.-K."/>
            <person name="Ovreas L."/>
            <person name="Rohde M."/>
            <person name="Galperin M.Y."/>
            <person name="Jogler C."/>
        </authorList>
    </citation>
    <scope>NUCLEOTIDE SEQUENCE [LARGE SCALE GENOMIC DNA]</scope>
    <source>
        <strain evidence="8 9">Pla175</strain>
    </source>
</reference>
<dbReference type="NCBIfam" id="NF001099">
    <property type="entry name" value="PRK00132.1"/>
    <property type="match status" value="1"/>
</dbReference>
<dbReference type="PANTHER" id="PTHR21569">
    <property type="entry name" value="RIBOSOMAL PROTEIN S9"/>
    <property type="match status" value="1"/>
</dbReference>
<organism evidence="8 9">
    <name type="scientific">Pirellulimonas nuda</name>
    <dbReference type="NCBI Taxonomy" id="2528009"/>
    <lineage>
        <taxon>Bacteria</taxon>
        <taxon>Pseudomonadati</taxon>
        <taxon>Planctomycetota</taxon>
        <taxon>Planctomycetia</taxon>
        <taxon>Pirellulales</taxon>
        <taxon>Lacipirellulaceae</taxon>
        <taxon>Pirellulimonas</taxon>
    </lineage>
</organism>
<protein>
    <recommendedName>
        <fullName evidence="4 5">Small ribosomal subunit protein uS9</fullName>
    </recommendedName>
</protein>
<sequence length="134" mass="14985">MPTAEKVIDALGTGRRKTGVARVRVRPGTGKITINKRPLEDYFKVVQDRNAVVAPLDFCELRDKVDVIILCHGGGPTGQAGACMQGIARALIKYDSDLHDKLRERTFLTRDPRMKERKKPGLRGARRASQFSKR</sequence>
<dbReference type="InterPro" id="IPR020574">
    <property type="entry name" value="Ribosomal_uS9_CS"/>
</dbReference>
<evidence type="ECO:0000313" key="9">
    <source>
        <dbReference type="Proteomes" id="UP000317429"/>
    </source>
</evidence>
<dbReference type="HAMAP" id="MF_00532_B">
    <property type="entry name" value="Ribosomal_uS9_B"/>
    <property type="match status" value="1"/>
</dbReference>
<keyword evidence="9" id="KW-1185">Reference proteome</keyword>
<dbReference type="GO" id="GO:0003735">
    <property type="term" value="F:structural constituent of ribosome"/>
    <property type="evidence" value="ECO:0007669"/>
    <property type="project" value="InterPro"/>
</dbReference>